<feature type="transmembrane region" description="Helical" evidence="5">
    <location>
        <begin position="417"/>
        <end position="439"/>
    </location>
</feature>
<dbReference type="PANTHER" id="PTHR43826">
    <property type="entry name" value="GLUCOSE-6-PHOSPHATE EXCHANGER SLC37A4"/>
    <property type="match status" value="1"/>
</dbReference>
<dbReference type="InterPro" id="IPR020846">
    <property type="entry name" value="MFS_dom"/>
</dbReference>
<dbReference type="PROSITE" id="PS50850">
    <property type="entry name" value="MFS"/>
    <property type="match status" value="1"/>
</dbReference>
<keyword evidence="4 5" id="KW-0472">Membrane</keyword>
<evidence type="ECO:0000256" key="3">
    <source>
        <dbReference type="ARBA" id="ARBA00022989"/>
    </source>
</evidence>
<keyword evidence="8" id="KW-1185">Reference proteome</keyword>
<dbReference type="RefSeq" id="WP_331256263.1">
    <property type="nucleotide sequence ID" value="NZ_CP133270.1"/>
</dbReference>
<keyword evidence="2 5" id="KW-0812">Transmembrane</keyword>
<sequence>MTATTVEALNRGYTPEVAPIHITAPLSREVRSTYRSWRTQILYSVIIGYAAYYLLRQNFSMAIPGMMEDLGYTKIELGWVVTMWSIVYGIGKFVNGFLSDRSNARIFMPAGLLLSAVVCLCMGFMDTLWAIGFLWMFNGWFQSMGWPPAARLVTHWFSPTELGMKWALCSSSHQIGGAIISVFAGYLIVHYGWRSAFYIPALLAIGVAFFLYNRLRDRPQDLGLPPVEEYKGDVRHVSDEYEERVTLKDVIHQVLGNKLVWYMGFANLCLYIPRMGIFVWAPTFLKEIKGTGLLEAGWQVGGFEIAGLAGGLMAGWLSDRFFGGRRGPVGVFFLIGLAASIGLLWAIPAGYPLLDLVALMLAGYLVYGPQILAGVASADFASKKAVGVANGFIGTLAYLGSGIAGVGIGYVVESYGWAGGFTLFIASSLIGAFFFLLVWNRRAKVLEDQGA</sequence>
<protein>
    <submittedName>
        <fullName evidence="7">MFS transporter</fullName>
    </submittedName>
</protein>
<feature type="domain" description="Major facilitator superfamily (MFS) profile" evidence="6">
    <location>
        <begin position="41"/>
        <end position="443"/>
    </location>
</feature>
<name>A0ABZ2C8P2_9PROT</name>
<proteinExistence type="predicted"/>
<feature type="transmembrane region" description="Helical" evidence="5">
    <location>
        <begin position="388"/>
        <end position="411"/>
    </location>
</feature>
<dbReference type="InterPro" id="IPR051337">
    <property type="entry name" value="OPA_Antiporter"/>
</dbReference>
<evidence type="ECO:0000256" key="2">
    <source>
        <dbReference type="ARBA" id="ARBA00022692"/>
    </source>
</evidence>
<reference evidence="7 8" key="1">
    <citation type="journal article" date="2024" name="Environ. Microbiol.">
        <title>Novel evolutionary insights on the interactions of the Holosporales (Alphaproteobacteria) with eukaryotic hosts from comparative genomics.</title>
        <authorList>
            <person name="Giovannini M."/>
            <person name="Petroni G."/>
            <person name="Castelli M."/>
        </authorList>
    </citation>
    <scope>NUCLEOTIDE SEQUENCE [LARGE SCALE GENOMIC DNA]</scope>
    <source>
        <strain evidence="7 8">US_Bl 15I1</strain>
    </source>
</reference>
<dbReference type="EMBL" id="CP133270">
    <property type="protein sequence ID" value="WVX67530.1"/>
    <property type="molecule type" value="Genomic_DNA"/>
</dbReference>
<accession>A0ABZ2C8P2</accession>
<evidence type="ECO:0000256" key="1">
    <source>
        <dbReference type="ARBA" id="ARBA00004127"/>
    </source>
</evidence>
<dbReference type="Pfam" id="PF07690">
    <property type="entry name" value="MFS_1"/>
    <property type="match status" value="1"/>
</dbReference>
<keyword evidence="3 5" id="KW-1133">Transmembrane helix</keyword>
<dbReference type="Proteomes" id="UP001330434">
    <property type="component" value="Chromosome"/>
</dbReference>
<dbReference type="PANTHER" id="PTHR43826:SF3">
    <property type="entry name" value="GLUCOSE-6-PHOSPHATE EXCHANGER SLC37A4"/>
    <property type="match status" value="1"/>
</dbReference>
<feature type="transmembrane region" description="Helical" evidence="5">
    <location>
        <begin position="106"/>
        <end position="125"/>
    </location>
</feature>
<dbReference type="InterPro" id="IPR011701">
    <property type="entry name" value="MFS"/>
</dbReference>
<dbReference type="InterPro" id="IPR000849">
    <property type="entry name" value="Sugar_P_transporter"/>
</dbReference>
<feature type="transmembrane region" description="Helical" evidence="5">
    <location>
        <begin position="195"/>
        <end position="212"/>
    </location>
</feature>
<dbReference type="PIRSF" id="PIRSF002808">
    <property type="entry name" value="Hexose_phosphate_transp"/>
    <property type="match status" value="1"/>
</dbReference>
<feature type="transmembrane region" description="Helical" evidence="5">
    <location>
        <begin position="37"/>
        <end position="55"/>
    </location>
</feature>
<feature type="transmembrane region" description="Helical" evidence="5">
    <location>
        <begin position="329"/>
        <end position="347"/>
    </location>
</feature>
<evidence type="ECO:0000256" key="4">
    <source>
        <dbReference type="ARBA" id="ARBA00023136"/>
    </source>
</evidence>
<evidence type="ECO:0000256" key="5">
    <source>
        <dbReference type="SAM" id="Phobius"/>
    </source>
</evidence>
<dbReference type="InterPro" id="IPR036259">
    <property type="entry name" value="MFS_trans_sf"/>
</dbReference>
<feature type="transmembrane region" description="Helical" evidence="5">
    <location>
        <begin position="353"/>
        <end position="376"/>
    </location>
</feature>
<evidence type="ECO:0000259" key="6">
    <source>
        <dbReference type="PROSITE" id="PS50850"/>
    </source>
</evidence>
<feature type="transmembrane region" description="Helical" evidence="5">
    <location>
        <begin position="75"/>
        <end position="94"/>
    </location>
</feature>
<gene>
    <name evidence="7" type="ORF">Bealeia1_01743</name>
</gene>
<dbReference type="Gene3D" id="1.20.1250.20">
    <property type="entry name" value="MFS general substrate transporter like domains"/>
    <property type="match status" value="2"/>
</dbReference>
<evidence type="ECO:0000313" key="8">
    <source>
        <dbReference type="Proteomes" id="UP001330434"/>
    </source>
</evidence>
<comment type="subcellular location">
    <subcellularLocation>
        <location evidence="1">Endomembrane system</location>
        <topology evidence="1">Multi-pass membrane protein</topology>
    </subcellularLocation>
</comment>
<dbReference type="SUPFAM" id="SSF103473">
    <property type="entry name" value="MFS general substrate transporter"/>
    <property type="match status" value="1"/>
</dbReference>
<evidence type="ECO:0000313" key="7">
    <source>
        <dbReference type="EMBL" id="WVX67530.1"/>
    </source>
</evidence>
<organism evidence="7 8">
    <name type="scientific">Candidatus Bealeia paramacronuclearis</name>
    <dbReference type="NCBI Taxonomy" id="1921001"/>
    <lineage>
        <taxon>Bacteria</taxon>
        <taxon>Pseudomonadati</taxon>
        <taxon>Pseudomonadota</taxon>
        <taxon>Alphaproteobacteria</taxon>
        <taxon>Holosporales</taxon>
        <taxon>Holosporaceae</taxon>
        <taxon>Candidatus Bealeia</taxon>
    </lineage>
</organism>
<feature type="transmembrane region" description="Helical" evidence="5">
    <location>
        <begin position="259"/>
        <end position="281"/>
    </location>
</feature>
<feature type="transmembrane region" description="Helical" evidence="5">
    <location>
        <begin position="296"/>
        <end position="317"/>
    </location>
</feature>